<dbReference type="PROSITE" id="PS50888">
    <property type="entry name" value="BHLH"/>
    <property type="match status" value="1"/>
</dbReference>
<evidence type="ECO:0000313" key="8">
    <source>
        <dbReference type="Proteomes" id="UP001054889"/>
    </source>
</evidence>
<comment type="caution">
    <text evidence="7">The sequence shown here is derived from an EMBL/GenBank/DDBJ whole genome shotgun (WGS) entry which is preliminary data.</text>
</comment>
<comment type="similarity">
    <text evidence="2">Belongs to the bHLH protein family.</text>
</comment>
<name>A0AAV5F9X0_ELECO</name>
<evidence type="ECO:0000259" key="6">
    <source>
        <dbReference type="PROSITE" id="PS50888"/>
    </source>
</evidence>
<dbReference type="Proteomes" id="UP001054889">
    <property type="component" value="Unassembled WGS sequence"/>
</dbReference>
<dbReference type="PANTHER" id="PTHR16223:SF367">
    <property type="entry name" value="OS03G0279500 PROTEIN"/>
    <property type="match status" value="1"/>
</dbReference>
<evidence type="ECO:0000256" key="3">
    <source>
        <dbReference type="ARBA" id="ARBA00023015"/>
    </source>
</evidence>
<dbReference type="EMBL" id="BQKI01000082">
    <property type="protein sequence ID" value="GJN31080.1"/>
    <property type="molecule type" value="Genomic_DNA"/>
</dbReference>
<reference evidence="7" key="2">
    <citation type="submission" date="2021-12" db="EMBL/GenBank/DDBJ databases">
        <title>Resequencing data analysis of finger millet.</title>
        <authorList>
            <person name="Hatakeyama M."/>
            <person name="Aluri S."/>
            <person name="Balachadran M.T."/>
            <person name="Sivarajan S.R."/>
            <person name="Poveda L."/>
            <person name="Shimizu-Inatsugi R."/>
            <person name="Schlapbach R."/>
            <person name="Sreeman S.M."/>
            <person name="Shimizu K.K."/>
        </authorList>
    </citation>
    <scope>NUCLEOTIDE SEQUENCE</scope>
</reference>
<evidence type="ECO:0000256" key="1">
    <source>
        <dbReference type="ARBA" id="ARBA00004123"/>
    </source>
</evidence>
<dbReference type="GO" id="GO:0000981">
    <property type="term" value="F:DNA-binding transcription factor activity, RNA polymerase II-specific"/>
    <property type="evidence" value="ECO:0007669"/>
    <property type="project" value="TreeGrafter"/>
</dbReference>
<keyword evidence="8" id="KW-1185">Reference proteome</keyword>
<evidence type="ECO:0000256" key="5">
    <source>
        <dbReference type="ARBA" id="ARBA00023242"/>
    </source>
</evidence>
<dbReference type="SUPFAM" id="SSF47459">
    <property type="entry name" value="HLH, helix-loop-helix DNA-binding domain"/>
    <property type="match status" value="1"/>
</dbReference>
<proteinExistence type="inferred from homology"/>
<keyword evidence="4" id="KW-0804">Transcription</keyword>
<feature type="domain" description="BHLH" evidence="6">
    <location>
        <begin position="146"/>
        <end position="195"/>
    </location>
</feature>
<comment type="subcellular location">
    <subcellularLocation>
        <location evidence="1">Nucleus</location>
    </subcellularLocation>
</comment>
<evidence type="ECO:0000256" key="2">
    <source>
        <dbReference type="ARBA" id="ARBA00005510"/>
    </source>
</evidence>
<gene>
    <name evidence="7" type="primary">gb19435</name>
    <name evidence="7" type="ORF">PR202_gb19435</name>
</gene>
<accession>A0AAV5F9X0</accession>
<dbReference type="AlphaFoldDB" id="A0AAV5F9X0"/>
<dbReference type="InterPro" id="IPR045843">
    <property type="entry name" value="IND-like"/>
</dbReference>
<evidence type="ECO:0000313" key="7">
    <source>
        <dbReference type="EMBL" id="GJN31080.1"/>
    </source>
</evidence>
<dbReference type="GO" id="GO:0000978">
    <property type="term" value="F:RNA polymerase II cis-regulatory region sequence-specific DNA binding"/>
    <property type="evidence" value="ECO:0007669"/>
    <property type="project" value="TreeGrafter"/>
</dbReference>
<dbReference type="InterPro" id="IPR036638">
    <property type="entry name" value="HLH_DNA-bd_sf"/>
</dbReference>
<protein>
    <recommendedName>
        <fullName evidence="6">BHLH domain-containing protein</fullName>
    </recommendedName>
</protein>
<dbReference type="PANTHER" id="PTHR16223">
    <property type="entry name" value="TRANSCRIPTION FACTOR BHLH83-RELATED"/>
    <property type="match status" value="1"/>
</dbReference>
<sequence length="267" mass="29037">MWNCSAPPSLLLPFGDDYVKCESSSSQAGAVGLDRMLPADYDLCHTLDLSQSLHSFQTPMLFPMHGSHSYFGGSSIYNGEASQTFAHQFDCTQPTTATQSVKWTAARETMTGDDSNLIRGSSKRLKTTTVATAQGPHRGLRCNAKPRNNQLVKAPSKRSQKLGDKITALQQLVSPYGKTDTASVLHEAATCIKHLHQQIQILTTSYPDISSLTSQQDIVGKVEEGTTDLGRRGLCLAPLSPAVVELASRGHRDMTNTVDCWRQLGTL</sequence>
<dbReference type="InterPro" id="IPR045239">
    <property type="entry name" value="bHLH95_bHLH"/>
</dbReference>
<keyword evidence="5" id="KW-0539">Nucleus</keyword>
<dbReference type="GO" id="GO:0005634">
    <property type="term" value="C:nucleus"/>
    <property type="evidence" value="ECO:0007669"/>
    <property type="project" value="UniProtKB-SubCell"/>
</dbReference>
<dbReference type="CDD" id="cd11393">
    <property type="entry name" value="bHLH_AtbHLH_like"/>
    <property type="match status" value="1"/>
</dbReference>
<dbReference type="GO" id="GO:0046983">
    <property type="term" value="F:protein dimerization activity"/>
    <property type="evidence" value="ECO:0007669"/>
    <property type="project" value="InterPro"/>
</dbReference>
<organism evidence="7 8">
    <name type="scientific">Eleusine coracana subsp. coracana</name>
    <dbReference type="NCBI Taxonomy" id="191504"/>
    <lineage>
        <taxon>Eukaryota</taxon>
        <taxon>Viridiplantae</taxon>
        <taxon>Streptophyta</taxon>
        <taxon>Embryophyta</taxon>
        <taxon>Tracheophyta</taxon>
        <taxon>Spermatophyta</taxon>
        <taxon>Magnoliopsida</taxon>
        <taxon>Liliopsida</taxon>
        <taxon>Poales</taxon>
        <taxon>Poaceae</taxon>
        <taxon>PACMAD clade</taxon>
        <taxon>Chloridoideae</taxon>
        <taxon>Cynodonteae</taxon>
        <taxon>Eleusininae</taxon>
        <taxon>Eleusine</taxon>
    </lineage>
</organism>
<reference evidence="7" key="1">
    <citation type="journal article" date="2018" name="DNA Res.">
        <title>Multiple hybrid de novo genome assembly of finger millet, an orphan allotetraploid crop.</title>
        <authorList>
            <person name="Hatakeyama M."/>
            <person name="Aluri S."/>
            <person name="Balachadran M.T."/>
            <person name="Sivarajan S.R."/>
            <person name="Patrignani A."/>
            <person name="Gruter S."/>
            <person name="Poveda L."/>
            <person name="Shimizu-Inatsugi R."/>
            <person name="Baeten J."/>
            <person name="Francoijs K.J."/>
            <person name="Nataraja K.N."/>
            <person name="Reddy Y.A.N."/>
            <person name="Phadnis S."/>
            <person name="Ravikumar R.L."/>
            <person name="Schlapbach R."/>
            <person name="Sreeman S.M."/>
            <person name="Shimizu K.K."/>
        </authorList>
    </citation>
    <scope>NUCLEOTIDE SEQUENCE</scope>
</reference>
<keyword evidence="3" id="KW-0805">Transcription regulation</keyword>
<evidence type="ECO:0000256" key="4">
    <source>
        <dbReference type="ARBA" id="ARBA00023163"/>
    </source>
</evidence>
<dbReference type="InterPro" id="IPR011598">
    <property type="entry name" value="bHLH_dom"/>
</dbReference>